<dbReference type="Pfam" id="PF18155">
    <property type="entry name" value="pPIWI_RE_Z"/>
    <property type="match status" value="1"/>
</dbReference>
<name>A0A4R4NVI4_9ACTN</name>
<protein>
    <recommendedName>
        <fullName evidence="2">pPIWI-RE three-gene island domain-containing protein</fullName>
    </recommendedName>
</protein>
<dbReference type="RefSeq" id="WP_131940720.1">
    <property type="nucleotide sequence ID" value="NZ_BAAAMX010000064.1"/>
</dbReference>
<dbReference type="InterPro" id="IPR055254">
    <property type="entry name" value="pPIWI_RE_Z"/>
</dbReference>
<sequence>MRDRTTWYRGVTAELGRHWSGLPLELQETRPSLFCQVELALRLLEKVAPGEAGEGAYTLLGGYPFARAMGFAVTEQDETALASGRHLLWTLRRHRTWVQALETYRRFPERLRAYEVPPKERPDRLSLTVANDRFTVYDAALSAPPPFAAEKFKLAPAGRSSFVERRRMASVTLPAELARPRPAGHDLSAGRRGNGAPLTVTRGDLLETARWMDAREREEEVEKPGHWESRLSEVRIALRDDGGETFTEREQFRLDGLVHMAGMVGAGKSTLMILVAVWAARLARPLRTTLVVGDVAEQLRLNALLGGIGVPAVPVLGASTRENHIQRLHRRLASQGQGSLLEHHDERFDQLSTVCVVDALRGTEAGRPLRYADAPCNSLRPEVPGAEEEAQGVLPERFRARAPEPERPRVPAEDFGKAHGCPLWGACPRHQSAREQVEALVWIANPASLVQSAVPRHLNDERLRQLELACLQSDIVFVDEADAVQMRLDQIFAPSATLVQPGPDSWLDQLHTHKIEELSRRARLPLTDVEINRWNSALGVVSTATDVLYRTLIADEELRRWADMDYFSPWTLQEKLLADWFQERTTAEETDGVPDEHELFEAYENDMVEPEPVTAVADARRRELTELFDAFRDDPLGRRGPYGSATDDMIDLTRDLLHSDSMRETRARTRTFLERLLDDTPAPVGDGDWVETTSRRLEFMLLLSALNHRLDRLTFLWPQVEAALRLDTTGNELARRPPLDYAPIIPESPMGNVLGFQYLPDERERDEDGRHSGTLRFFRCAGVGRELLLALPRLGAGTGRPGPHVVLMSGTSWAGASTRAHVTAPVNVVLKPSDRALAAVRRTTFSTRFLYDGEGHAMSLSGTPPKARPAAARALAARLGGPGRAGTSSPLAQELMLVEDDTRRRAILLVGSYKEAGTVAAELHAMERWHGRVRVLAADDADLDAAVPLAVAQHDQDGPVGVLRRGDLATFAEDPSAEVLVAPLMAVERGHNILNAQHNAAFGTALFLARPHPRPDDLSLAVFAINDWTARFVRDQARADDRAGPATFTELVGKAAGLNRAGLDFRYEARQEWRRLLSRRYVYSRLSDWEKRCFTWDQLVTTWQVIGRLVRGGVPARVVFVDAKFAPKTAAALAPGRRSGPAPARDGLLAGLRDILTPYFDPAADPAWFADPADPTLARLLYEPLYDALCNITHRT</sequence>
<evidence type="ECO:0000256" key="1">
    <source>
        <dbReference type="SAM" id="MobiDB-lite"/>
    </source>
</evidence>
<feature type="region of interest" description="Disordered" evidence="1">
    <location>
        <begin position="180"/>
        <end position="199"/>
    </location>
</feature>
<evidence type="ECO:0000313" key="3">
    <source>
        <dbReference type="EMBL" id="TDC13811.1"/>
    </source>
</evidence>
<dbReference type="OrthoDB" id="8252072at2"/>
<gene>
    <name evidence="3" type="ORF">E1284_18995</name>
</gene>
<dbReference type="AlphaFoldDB" id="A0A4R4NVI4"/>
<comment type="caution">
    <text evidence="3">The sequence shown here is derived from an EMBL/GenBank/DDBJ whole genome shotgun (WGS) entry which is preliminary data.</text>
</comment>
<dbReference type="Proteomes" id="UP000295431">
    <property type="component" value="Unassembled WGS sequence"/>
</dbReference>
<evidence type="ECO:0000259" key="2">
    <source>
        <dbReference type="Pfam" id="PF18155"/>
    </source>
</evidence>
<reference evidence="3 4" key="1">
    <citation type="submission" date="2019-03" db="EMBL/GenBank/DDBJ databases">
        <title>Draft genome sequences of novel Actinobacteria.</title>
        <authorList>
            <person name="Sahin N."/>
            <person name="Ay H."/>
            <person name="Saygin H."/>
        </authorList>
    </citation>
    <scope>NUCLEOTIDE SEQUENCE [LARGE SCALE GENOMIC DNA]</scope>
    <source>
        <strain evidence="3 4">DSM 45347</strain>
    </source>
</reference>
<feature type="domain" description="pPIWI-RE three-gene island" evidence="2">
    <location>
        <begin position="28"/>
        <end position="187"/>
    </location>
</feature>
<evidence type="ECO:0000313" key="4">
    <source>
        <dbReference type="Proteomes" id="UP000295431"/>
    </source>
</evidence>
<organism evidence="3 4">
    <name type="scientific">Actinomadura bangladeshensis</name>
    <dbReference type="NCBI Taxonomy" id="453573"/>
    <lineage>
        <taxon>Bacteria</taxon>
        <taxon>Bacillati</taxon>
        <taxon>Actinomycetota</taxon>
        <taxon>Actinomycetes</taxon>
        <taxon>Streptosporangiales</taxon>
        <taxon>Thermomonosporaceae</taxon>
        <taxon>Actinomadura</taxon>
    </lineage>
</organism>
<accession>A0A4R4NVI4</accession>
<keyword evidence="4" id="KW-1185">Reference proteome</keyword>
<dbReference type="EMBL" id="SMJW01000090">
    <property type="protein sequence ID" value="TDC13811.1"/>
    <property type="molecule type" value="Genomic_DNA"/>
</dbReference>
<proteinExistence type="predicted"/>